<gene>
    <name evidence="1" type="ORF">L1987_50991</name>
</gene>
<reference evidence="1 2" key="2">
    <citation type="journal article" date="2022" name="Mol. Ecol. Resour.">
        <title>The genomes of chicory, endive, great burdock and yacon provide insights into Asteraceae paleo-polyploidization history and plant inulin production.</title>
        <authorList>
            <person name="Fan W."/>
            <person name="Wang S."/>
            <person name="Wang H."/>
            <person name="Wang A."/>
            <person name="Jiang F."/>
            <person name="Liu H."/>
            <person name="Zhao H."/>
            <person name="Xu D."/>
            <person name="Zhang Y."/>
        </authorList>
    </citation>
    <scope>NUCLEOTIDE SEQUENCE [LARGE SCALE GENOMIC DNA]</scope>
    <source>
        <strain evidence="2">cv. Yunnan</strain>
        <tissue evidence="1">Leaves</tissue>
    </source>
</reference>
<organism evidence="1 2">
    <name type="scientific">Smallanthus sonchifolius</name>
    <dbReference type="NCBI Taxonomy" id="185202"/>
    <lineage>
        <taxon>Eukaryota</taxon>
        <taxon>Viridiplantae</taxon>
        <taxon>Streptophyta</taxon>
        <taxon>Embryophyta</taxon>
        <taxon>Tracheophyta</taxon>
        <taxon>Spermatophyta</taxon>
        <taxon>Magnoliopsida</taxon>
        <taxon>eudicotyledons</taxon>
        <taxon>Gunneridae</taxon>
        <taxon>Pentapetalae</taxon>
        <taxon>asterids</taxon>
        <taxon>campanulids</taxon>
        <taxon>Asterales</taxon>
        <taxon>Asteraceae</taxon>
        <taxon>Asteroideae</taxon>
        <taxon>Heliantheae alliance</taxon>
        <taxon>Millerieae</taxon>
        <taxon>Smallanthus</taxon>
    </lineage>
</organism>
<evidence type="ECO:0000313" key="2">
    <source>
        <dbReference type="Proteomes" id="UP001056120"/>
    </source>
</evidence>
<proteinExistence type="predicted"/>
<dbReference type="Proteomes" id="UP001056120">
    <property type="component" value="Linkage Group LG17"/>
</dbReference>
<keyword evidence="2" id="KW-1185">Reference proteome</keyword>
<reference evidence="2" key="1">
    <citation type="journal article" date="2022" name="Mol. Ecol. Resour.">
        <title>The genomes of chicory, endive, great burdock and yacon provide insights into Asteraceae palaeo-polyploidization history and plant inulin production.</title>
        <authorList>
            <person name="Fan W."/>
            <person name="Wang S."/>
            <person name="Wang H."/>
            <person name="Wang A."/>
            <person name="Jiang F."/>
            <person name="Liu H."/>
            <person name="Zhao H."/>
            <person name="Xu D."/>
            <person name="Zhang Y."/>
        </authorList>
    </citation>
    <scope>NUCLEOTIDE SEQUENCE [LARGE SCALE GENOMIC DNA]</scope>
    <source>
        <strain evidence="2">cv. Yunnan</strain>
    </source>
</reference>
<protein>
    <submittedName>
        <fullName evidence="1">Uncharacterized protein</fullName>
    </submittedName>
</protein>
<evidence type="ECO:0000313" key="1">
    <source>
        <dbReference type="EMBL" id="KAI3760594.1"/>
    </source>
</evidence>
<sequence length="153" mass="18194">MFLKKLIMSKLNSKTLDLLFPVRREEINRFIKYLSQKARDGEYVELEGELMKLANNVISRMFMSKRCSEEEDESRDITKIIAESGEIVGNFNLSDHIWFCKNLDLQGLGKKSKDIHTRFDALMERIIEEHEDARKHERRSEGLAQHFTRYIRR</sequence>
<name>A0ACB9EP18_9ASTR</name>
<dbReference type="EMBL" id="CM042034">
    <property type="protein sequence ID" value="KAI3760594.1"/>
    <property type="molecule type" value="Genomic_DNA"/>
</dbReference>
<comment type="caution">
    <text evidence="1">The sequence shown here is derived from an EMBL/GenBank/DDBJ whole genome shotgun (WGS) entry which is preliminary data.</text>
</comment>
<accession>A0ACB9EP18</accession>